<dbReference type="GO" id="GO:0019441">
    <property type="term" value="P:L-tryptophan catabolic process to kynurenine"/>
    <property type="evidence" value="ECO:0007669"/>
    <property type="project" value="InterPro"/>
</dbReference>
<gene>
    <name evidence="1" type="ORF">METZ01_LOCUS254843</name>
</gene>
<proteinExistence type="predicted"/>
<reference evidence="1" key="1">
    <citation type="submission" date="2018-05" db="EMBL/GenBank/DDBJ databases">
        <authorList>
            <person name="Lanie J.A."/>
            <person name="Ng W.-L."/>
            <person name="Kazmierczak K.M."/>
            <person name="Andrzejewski T.M."/>
            <person name="Davidsen T.M."/>
            <person name="Wayne K.J."/>
            <person name="Tettelin H."/>
            <person name="Glass J.I."/>
            <person name="Rusch D."/>
            <person name="Podicherti R."/>
            <person name="Tsui H.-C.T."/>
            <person name="Winkler M.E."/>
        </authorList>
    </citation>
    <scope>NUCLEOTIDE SEQUENCE</scope>
</reference>
<dbReference type="InterPro" id="IPR037175">
    <property type="entry name" value="KFase_sf"/>
</dbReference>
<sequence>MRIIDLSRNLDTNTPPFPGDNEVEICVTQSKGKQTSGEEGYLNASTICFSLHTGTHMDAPFHFFNGQPTIDQIPLESCIGPAIRLDLTNRYQQTEIDTGDLFPYQTLINQQQNILIETGWGEQWKT</sequence>
<dbReference type="PANTHER" id="PTHR31118">
    <property type="entry name" value="CYCLASE-LIKE PROTEIN 2"/>
    <property type="match status" value="1"/>
</dbReference>
<dbReference type="AlphaFoldDB" id="A0A382IRT7"/>
<dbReference type="InterPro" id="IPR007325">
    <property type="entry name" value="KFase/CYL"/>
</dbReference>
<name>A0A382IRT7_9ZZZZ</name>
<dbReference type="SUPFAM" id="SSF102198">
    <property type="entry name" value="Putative cyclase"/>
    <property type="match status" value="1"/>
</dbReference>
<accession>A0A382IRT7</accession>
<evidence type="ECO:0000313" key="1">
    <source>
        <dbReference type="EMBL" id="SVC01989.1"/>
    </source>
</evidence>
<dbReference type="Pfam" id="PF04199">
    <property type="entry name" value="Cyclase"/>
    <property type="match status" value="1"/>
</dbReference>
<feature type="non-terminal residue" evidence="1">
    <location>
        <position position="126"/>
    </location>
</feature>
<dbReference type="EMBL" id="UINC01068969">
    <property type="protein sequence ID" value="SVC01989.1"/>
    <property type="molecule type" value="Genomic_DNA"/>
</dbReference>
<evidence type="ECO:0008006" key="2">
    <source>
        <dbReference type="Google" id="ProtNLM"/>
    </source>
</evidence>
<dbReference type="GO" id="GO:0004061">
    <property type="term" value="F:arylformamidase activity"/>
    <property type="evidence" value="ECO:0007669"/>
    <property type="project" value="InterPro"/>
</dbReference>
<protein>
    <recommendedName>
        <fullName evidence="2">Cyclase family protein</fullName>
    </recommendedName>
</protein>
<organism evidence="1">
    <name type="scientific">marine metagenome</name>
    <dbReference type="NCBI Taxonomy" id="408172"/>
    <lineage>
        <taxon>unclassified sequences</taxon>
        <taxon>metagenomes</taxon>
        <taxon>ecological metagenomes</taxon>
    </lineage>
</organism>
<dbReference type="Gene3D" id="3.50.30.50">
    <property type="entry name" value="Putative cyclase"/>
    <property type="match status" value="1"/>
</dbReference>
<dbReference type="PANTHER" id="PTHR31118:SF12">
    <property type="entry name" value="CYCLASE-LIKE PROTEIN 2"/>
    <property type="match status" value="1"/>
</dbReference>